<dbReference type="PANTHER" id="PTHR43116:SF4">
    <property type="entry name" value="PEPTIDE CHAIN RELEASE FACTOR PRFB3, CHLOROPLASTIC"/>
    <property type="match status" value="1"/>
</dbReference>
<feature type="domain" description="Peptide chain release factor" evidence="2">
    <location>
        <begin position="187"/>
        <end position="298"/>
    </location>
</feature>
<name>A0A6V7PBV1_ANACO</name>
<dbReference type="Gene3D" id="3.30.70.1660">
    <property type="match status" value="1"/>
</dbReference>
<dbReference type="PANTHER" id="PTHR43116">
    <property type="entry name" value="PEPTIDE CHAIN RELEASE FACTOR 2"/>
    <property type="match status" value="1"/>
</dbReference>
<dbReference type="InterPro" id="IPR045853">
    <property type="entry name" value="Pep_chain_release_fac_I_sf"/>
</dbReference>
<dbReference type="Gene3D" id="3.30.160.20">
    <property type="match status" value="1"/>
</dbReference>
<dbReference type="Pfam" id="PF00472">
    <property type="entry name" value="RF-1"/>
    <property type="match status" value="1"/>
</dbReference>
<evidence type="ECO:0000313" key="3">
    <source>
        <dbReference type="EMBL" id="CAD1828357.1"/>
    </source>
</evidence>
<organism evidence="3">
    <name type="scientific">Ananas comosus var. bracteatus</name>
    <name type="common">red pineapple</name>
    <dbReference type="NCBI Taxonomy" id="296719"/>
    <lineage>
        <taxon>Eukaryota</taxon>
        <taxon>Viridiplantae</taxon>
        <taxon>Streptophyta</taxon>
        <taxon>Embryophyta</taxon>
        <taxon>Tracheophyta</taxon>
        <taxon>Spermatophyta</taxon>
        <taxon>Magnoliopsida</taxon>
        <taxon>Liliopsida</taxon>
        <taxon>Poales</taxon>
        <taxon>Bromeliaceae</taxon>
        <taxon>Bromelioideae</taxon>
        <taxon>Ananas</taxon>
    </lineage>
</organism>
<dbReference type="EMBL" id="LR862147">
    <property type="protein sequence ID" value="CAD1828357.1"/>
    <property type="molecule type" value="Genomic_DNA"/>
</dbReference>
<sequence length="476" mass="53792">MCLNLPNREEAAVAAAAAAEPSHKKYKTVESSIPIAQKRRYLPHLSLYLYLLSNGDESRELADAHQSRCPRIEQSISKENPRLSFSLIRASQSMESRNDRVFKELGLYSLKKKIEDAVSRAEMIAPTALELEEARRIRQEEVLHEYNLWDDLTRSNESLAALADAIKVVDDLKDLRYKAEEAKLITQLADMDIINHQLFKQAYKASLDVSKFLDRYEMSKLLNGPYDKEGACVTIQAGSEAIASEVWAEKILCMYARWAEKHGFMGRVVEKYPFKDGGVRLATIEFESEYMYGYLLGERGTHRMVCNSLDGSGVDELIRPRFAGMLARVDVIPLFLDGPVDLHIDENDIEISSLSCEDEQPGCSSKPAVTVCHIPSSITVQSSGERSHFANKIKAMNRLKAKLLVVASEHGVSDVRRIKRGAVASEWDRETREYMFRPQKSVRDLKTGIQLLDLNSVLDGNIDTFISSHISFRQVR</sequence>
<dbReference type="InterPro" id="IPR000352">
    <property type="entry name" value="Pep_chain_release_fac_I"/>
</dbReference>
<dbReference type="AlphaFoldDB" id="A0A6V7PBV1"/>
<gene>
    <name evidence="3" type="ORF">CB5_LOCUS11568</name>
</gene>
<dbReference type="GO" id="GO:0003747">
    <property type="term" value="F:translation release factor activity"/>
    <property type="evidence" value="ECO:0007669"/>
    <property type="project" value="InterPro"/>
</dbReference>
<comment type="similarity">
    <text evidence="1">Belongs to the prokaryotic/mitochondrial release factor family.</text>
</comment>
<dbReference type="SMART" id="SM00937">
    <property type="entry name" value="PCRF"/>
    <property type="match status" value="1"/>
</dbReference>
<evidence type="ECO:0000256" key="1">
    <source>
        <dbReference type="ARBA" id="ARBA00010835"/>
    </source>
</evidence>
<dbReference type="Pfam" id="PF03462">
    <property type="entry name" value="PCRF"/>
    <property type="match status" value="1"/>
</dbReference>
<dbReference type="InterPro" id="IPR005139">
    <property type="entry name" value="PCRF"/>
</dbReference>
<evidence type="ECO:0000259" key="2">
    <source>
        <dbReference type="SMART" id="SM00937"/>
    </source>
</evidence>
<accession>A0A6V7PBV1</accession>
<dbReference type="SUPFAM" id="SSF75620">
    <property type="entry name" value="Release factor"/>
    <property type="match status" value="1"/>
</dbReference>
<dbReference type="GO" id="GO:0005737">
    <property type="term" value="C:cytoplasm"/>
    <property type="evidence" value="ECO:0007669"/>
    <property type="project" value="UniProtKB-ARBA"/>
</dbReference>
<reference evidence="3" key="1">
    <citation type="submission" date="2020-07" db="EMBL/GenBank/DDBJ databases">
        <authorList>
            <person name="Lin J."/>
        </authorList>
    </citation>
    <scope>NUCLEOTIDE SEQUENCE</scope>
</reference>
<proteinExistence type="inferred from homology"/>
<protein>
    <recommendedName>
        <fullName evidence="2">Peptide chain release factor domain-containing protein</fullName>
    </recommendedName>
</protein>